<gene>
    <name evidence="2" type="ORF">FJT64_009370</name>
</gene>
<feature type="region of interest" description="Disordered" evidence="1">
    <location>
        <begin position="1"/>
        <end position="77"/>
    </location>
</feature>
<organism evidence="2 3">
    <name type="scientific">Amphibalanus amphitrite</name>
    <name type="common">Striped barnacle</name>
    <name type="synonym">Balanus amphitrite</name>
    <dbReference type="NCBI Taxonomy" id="1232801"/>
    <lineage>
        <taxon>Eukaryota</taxon>
        <taxon>Metazoa</taxon>
        <taxon>Ecdysozoa</taxon>
        <taxon>Arthropoda</taxon>
        <taxon>Crustacea</taxon>
        <taxon>Multicrustacea</taxon>
        <taxon>Cirripedia</taxon>
        <taxon>Thoracica</taxon>
        <taxon>Thoracicalcarea</taxon>
        <taxon>Balanomorpha</taxon>
        <taxon>Balanoidea</taxon>
        <taxon>Balanidae</taxon>
        <taxon>Amphibalaninae</taxon>
        <taxon>Amphibalanus</taxon>
    </lineage>
</organism>
<evidence type="ECO:0000313" key="2">
    <source>
        <dbReference type="EMBL" id="KAF0292626.1"/>
    </source>
</evidence>
<proteinExistence type="predicted"/>
<protein>
    <submittedName>
        <fullName evidence="2">Uncharacterized protein</fullName>
    </submittedName>
</protein>
<comment type="caution">
    <text evidence="2">The sequence shown here is derived from an EMBL/GenBank/DDBJ whole genome shotgun (WGS) entry which is preliminary data.</text>
</comment>
<name>A0A6A4VDR9_AMPAM</name>
<dbReference type="EMBL" id="VIIS01001801">
    <property type="protein sequence ID" value="KAF0292626.1"/>
    <property type="molecule type" value="Genomic_DNA"/>
</dbReference>
<dbReference type="Proteomes" id="UP000440578">
    <property type="component" value="Unassembled WGS sequence"/>
</dbReference>
<dbReference type="AlphaFoldDB" id="A0A6A4VDR9"/>
<sequence>MVLSGADEFNSNILSPHRYQYPPRYNSRPQYLEHRQRYPEVHPYRRPYPYHGQEYEDKGYGPHHTGHGRPGRGGFIRPWTVPKVIQEALKDGLRPSW</sequence>
<accession>A0A6A4VDR9</accession>
<evidence type="ECO:0000313" key="3">
    <source>
        <dbReference type="Proteomes" id="UP000440578"/>
    </source>
</evidence>
<evidence type="ECO:0000256" key="1">
    <source>
        <dbReference type="SAM" id="MobiDB-lite"/>
    </source>
</evidence>
<reference evidence="2 3" key="1">
    <citation type="submission" date="2019-07" db="EMBL/GenBank/DDBJ databases">
        <title>Draft genome assembly of a fouling barnacle, Amphibalanus amphitrite (Darwin, 1854): The first reference genome for Thecostraca.</title>
        <authorList>
            <person name="Kim W."/>
        </authorList>
    </citation>
    <scope>NUCLEOTIDE SEQUENCE [LARGE SCALE GENOMIC DNA]</scope>
    <source>
        <strain evidence="2">SNU_AA5</strain>
        <tissue evidence="2">Soma without cirri and trophi</tissue>
    </source>
</reference>
<feature type="compositionally biased region" description="Basic and acidic residues" evidence="1">
    <location>
        <begin position="31"/>
        <end position="43"/>
    </location>
</feature>
<keyword evidence="3" id="KW-1185">Reference proteome</keyword>